<reference evidence="4" key="1">
    <citation type="submission" date="2011-08" db="EMBL/GenBank/DDBJ databases">
        <authorList>
            <person name="Rombauts S."/>
        </authorList>
    </citation>
    <scope>NUCLEOTIDE SEQUENCE</scope>
    <source>
        <strain evidence="4">London</strain>
    </source>
</reference>
<evidence type="ECO:0000256" key="1">
    <source>
        <dbReference type="SAM" id="MobiDB-lite"/>
    </source>
</evidence>
<feature type="signal peptide" evidence="2">
    <location>
        <begin position="1"/>
        <end position="16"/>
    </location>
</feature>
<dbReference type="SUPFAM" id="SSF49482">
    <property type="entry name" value="Aromatic compound dioxygenase"/>
    <property type="match status" value="2"/>
</dbReference>
<dbReference type="InterPro" id="IPR015889">
    <property type="entry name" value="Intradiol_dOase_core"/>
</dbReference>
<evidence type="ECO:0000313" key="3">
    <source>
        <dbReference type="EnsemblMetazoa" id="tetur44g00140.1"/>
    </source>
</evidence>
<dbReference type="EMBL" id="CAEY01001235">
    <property type="status" value="NOT_ANNOTATED_CDS"/>
    <property type="molecule type" value="Genomic_DNA"/>
</dbReference>
<dbReference type="PANTHER" id="PTHR34315">
    <property type="match status" value="1"/>
</dbReference>
<dbReference type="PANTHER" id="PTHR34315:SF1">
    <property type="entry name" value="INTRADIOL RING-CLEAVAGE DIOXYGENASES DOMAIN-CONTAINING PROTEIN-RELATED"/>
    <property type="match status" value="1"/>
</dbReference>
<proteinExistence type="predicted"/>
<dbReference type="OrthoDB" id="121380at2759"/>
<dbReference type="EnsemblMetazoa" id="tetur44g00140.1">
    <property type="protein sequence ID" value="tetur44g00140.1"/>
    <property type="gene ID" value="tetur44g00140"/>
</dbReference>
<feature type="chain" id="PRO_5004582150" description="Intradiol ring-cleavage dioxygenases domain-containing protein" evidence="2">
    <location>
        <begin position="17"/>
        <end position="307"/>
    </location>
</feature>
<evidence type="ECO:0008006" key="5">
    <source>
        <dbReference type="Google" id="ProtNLM"/>
    </source>
</evidence>
<dbReference type="AlphaFoldDB" id="T1L5A9"/>
<organism evidence="3 4">
    <name type="scientific">Tetranychus urticae</name>
    <name type="common">Two-spotted spider mite</name>
    <dbReference type="NCBI Taxonomy" id="32264"/>
    <lineage>
        <taxon>Eukaryota</taxon>
        <taxon>Metazoa</taxon>
        <taxon>Ecdysozoa</taxon>
        <taxon>Arthropoda</taxon>
        <taxon>Chelicerata</taxon>
        <taxon>Arachnida</taxon>
        <taxon>Acari</taxon>
        <taxon>Acariformes</taxon>
        <taxon>Trombidiformes</taxon>
        <taxon>Prostigmata</taxon>
        <taxon>Eleutherengona</taxon>
        <taxon>Raphignathae</taxon>
        <taxon>Tetranychoidea</taxon>
        <taxon>Tetranychidae</taxon>
        <taxon>Tetranychus</taxon>
    </lineage>
</organism>
<dbReference type="eggNOG" id="ENOG502QWMN">
    <property type="taxonomic scope" value="Eukaryota"/>
</dbReference>
<evidence type="ECO:0000313" key="4">
    <source>
        <dbReference type="Proteomes" id="UP000015104"/>
    </source>
</evidence>
<dbReference type="GO" id="GO:0016702">
    <property type="term" value="F:oxidoreductase activity, acting on single donors with incorporation of molecular oxygen, incorporation of two atoms of oxygen"/>
    <property type="evidence" value="ECO:0007669"/>
    <property type="project" value="InterPro"/>
</dbReference>
<evidence type="ECO:0000256" key="2">
    <source>
        <dbReference type="SAM" id="SignalP"/>
    </source>
</evidence>
<dbReference type="GO" id="GO:0005506">
    <property type="term" value="F:iron ion binding"/>
    <property type="evidence" value="ECO:0007669"/>
    <property type="project" value="InterPro"/>
</dbReference>
<dbReference type="KEGG" id="tut:107370395"/>
<keyword evidence="4" id="KW-1185">Reference proteome</keyword>
<dbReference type="OMA" id="TISMADI"/>
<sequence>MLVQVIIVLICHLVEPRPIDDNKLDEAKSQFLDENKSSYICELSPFSDEGHYFLPNDPERSNITDGEPGIKLHLIIRLINARTCEPLKGVYVHIWHANAKGEYSGIDSSHQKSGILFNNGRKSRSLNIVGEKETDDSFDESRVYQKTRDTRTKLTPELNNPPNYASNPENLNSNSKLNLIKRSAAPASMKSQNFLRGYQISNYAGEVSFATIIPGWYKGRAQHIHIEVYPDKSTSKPMYIGQLFFNKLYHLTERKEYESKNKLASRDDGIYKHFEGDRTTISMADIGPNMQGIITLGVDPEMTKIFD</sequence>
<dbReference type="HOGENOM" id="CLU_027719_2_1_1"/>
<reference evidence="3" key="2">
    <citation type="submission" date="2015-06" db="UniProtKB">
        <authorList>
            <consortium name="EnsemblMetazoa"/>
        </authorList>
    </citation>
    <scope>IDENTIFICATION</scope>
</reference>
<name>T1L5A9_TETUR</name>
<gene>
    <name evidence="3" type="primary">107370395</name>
</gene>
<dbReference type="Proteomes" id="UP000015104">
    <property type="component" value="Unassembled WGS sequence"/>
</dbReference>
<dbReference type="Gene3D" id="2.60.130.10">
    <property type="entry name" value="Aromatic compound dioxygenase"/>
    <property type="match status" value="1"/>
</dbReference>
<accession>T1L5A9</accession>
<feature type="region of interest" description="Disordered" evidence="1">
    <location>
        <begin position="128"/>
        <end position="172"/>
    </location>
</feature>
<protein>
    <recommendedName>
        <fullName evidence="5">Intradiol ring-cleavage dioxygenases domain-containing protein</fullName>
    </recommendedName>
</protein>
<keyword evidence="2" id="KW-0732">Signal</keyword>
<feature type="compositionally biased region" description="Basic and acidic residues" evidence="1">
    <location>
        <begin position="139"/>
        <end position="154"/>
    </location>
</feature>